<evidence type="ECO:0000313" key="4">
    <source>
        <dbReference type="Proteomes" id="UP001149165"/>
    </source>
</evidence>
<dbReference type="InterPro" id="IPR027417">
    <property type="entry name" value="P-loop_NTPase"/>
</dbReference>
<keyword evidence="1" id="KW-0175">Coiled coil</keyword>
<dbReference type="GO" id="GO:0005525">
    <property type="term" value="F:GTP binding"/>
    <property type="evidence" value="ECO:0007669"/>
    <property type="project" value="InterPro"/>
</dbReference>
<dbReference type="Pfam" id="PF01926">
    <property type="entry name" value="MMR_HSR1"/>
    <property type="match status" value="1"/>
</dbReference>
<dbReference type="GO" id="GO:0016787">
    <property type="term" value="F:hydrolase activity"/>
    <property type="evidence" value="ECO:0007669"/>
    <property type="project" value="UniProtKB-KW"/>
</dbReference>
<dbReference type="OrthoDB" id="8954335at2759"/>
<protein>
    <submittedName>
        <fullName evidence="3">P-loop containing nucleoside triphosphate hydrolase protein</fullName>
    </submittedName>
</protein>
<dbReference type="SUPFAM" id="SSF52540">
    <property type="entry name" value="P-loop containing nucleoside triphosphate hydrolases"/>
    <property type="match status" value="1"/>
</dbReference>
<gene>
    <name evidence="3" type="ORF">N7456_013414</name>
</gene>
<dbReference type="Gene3D" id="3.40.50.300">
    <property type="entry name" value="P-loop containing nucleotide triphosphate hydrolases"/>
    <property type="match status" value="1"/>
</dbReference>
<dbReference type="EMBL" id="JAPQKH010000011">
    <property type="protein sequence ID" value="KAJ5081176.1"/>
    <property type="molecule type" value="Genomic_DNA"/>
</dbReference>
<keyword evidence="4" id="KW-1185">Reference proteome</keyword>
<organism evidence="3 4">
    <name type="scientific">Penicillium angulare</name>
    <dbReference type="NCBI Taxonomy" id="116970"/>
    <lineage>
        <taxon>Eukaryota</taxon>
        <taxon>Fungi</taxon>
        <taxon>Dikarya</taxon>
        <taxon>Ascomycota</taxon>
        <taxon>Pezizomycotina</taxon>
        <taxon>Eurotiomycetes</taxon>
        <taxon>Eurotiomycetidae</taxon>
        <taxon>Eurotiales</taxon>
        <taxon>Aspergillaceae</taxon>
        <taxon>Penicillium</taxon>
    </lineage>
</organism>
<dbReference type="AlphaFoldDB" id="A0A9W9EG88"/>
<dbReference type="Proteomes" id="UP001149165">
    <property type="component" value="Unassembled WGS sequence"/>
</dbReference>
<dbReference type="InterPro" id="IPR006073">
    <property type="entry name" value="GTP-bd"/>
</dbReference>
<comment type="caution">
    <text evidence="3">The sequence shown here is derived from an EMBL/GenBank/DDBJ whole genome shotgun (WGS) entry which is preliminary data.</text>
</comment>
<feature type="domain" description="G" evidence="2">
    <location>
        <begin position="6"/>
        <end position="66"/>
    </location>
</feature>
<proteinExistence type="predicted"/>
<evidence type="ECO:0000259" key="2">
    <source>
        <dbReference type="Pfam" id="PF01926"/>
    </source>
</evidence>
<evidence type="ECO:0000256" key="1">
    <source>
        <dbReference type="SAM" id="Coils"/>
    </source>
</evidence>
<reference evidence="3" key="2">
    <citation type="journal article" date="2023" name="IMA Fungus">
        <title>Comparative genomic study of the Penicillium genus elucidates a diverse pangenome and 15 lateral gene transfer events.</title>
        <authorList>
            <person name="Petersen C."/>
            <person name="Sorensen T."/>
            <person name="Nielsen M.R."/>
            <person name="Sondergaard T.E."/>
            <person name="Sorensen J.L."/>
            <person name="Fitzpatrick D.A."/>
            <person name="Frisvad J.C."/>
            <person name="Nielsen K.L."/>
        </authorList>
    </citation>
    <scope>NUCLEOTIDE SEQUENCE</scope>
    <source>
        <strain evidence="3">IBT 30069</strain>
    </source>
</reference>
<keyword evidence="3" id="KW-0378">Hydrolase</keyword>
<evidence type="ECO:0000313" key="3">
    <source>
        <dbReference type="EMBL" id="KAJ5081176.1"/>
    </source>
</evidence>
<accession>A0A9W9EG88</accession>
<sequence length="297" mass="32728">MPDILIAVLGLTGAGKTTFISKATGRNDLGIGHGLGSCTQDISSSRLEIDGKRVVLIDTPGFDDTTRSDGDILELIATHLAATYAQDQLLSGIILLQPISGNRVQGSERKRNRLFEKVCGPSAFSKVIIATTMWSDLRDESIGIERVEERRREADFWGRMVEDGATTVRHDNSYESARRIIRMVLANNSGPIVLQIQRELAQNDGRLAATSAGRQLGLDLREEVKALKAEIEKLKRSPDQGLRLEIQELREEMAEKNYEQERLSERRINLDTIQQYATAAGGMASLGAALIPLCTIL</sequence>
<feature type="coiled-coil region" evidence="1">
    <location>
        <begin position="217"/>
        <end position="266"/>
    </location>
</feature>
<reference evidence="3" key="1">
    <citation type="submission" date="2022-11" db="EMBL/GenBank/DDBJ databases">
        <authorList>
            <person name="Petersen C."/>
        </authorList>
    </citation>
    <scope>NUCLEOTIDE SEQUENCE</scope>
    <source>
        <strain evidence="3">IBT 30069</strain>
    </source>
</reference>
<name>A0A9W9EG88_9EURO</name>